<dbReference type="AlphaFoldDB" id="A0A7C3Z8Q0"/>
<organism evidence="3">
    <name type="scientific">Desulfobacca acetoxidans</name>
    <dbReference type="NCBI Taxonomy" id="60893"/>
    <lineage>
        <taxon>Bacteria</taxon>
        <taxon>Pseudomonadati</taxon>
        <taxon>Thermodesulfobacteriota</taxon>
        <taxon>Desulfobaccia</taxon>
        <taxon>Desulfobaccales</taxon>
        <taxon>Desulfobaccaceae</taxon>
        <taxon>Desulfobacca</taxon>
    </lineage>
</organism>
<evidence type="ECO:0000256" key="1">
    <source>
        <dbReference type="SAM" id="Phobius"/>
    </source>
</evidence>
<proteinExistence type="predicted"/>
<dbReference type="SUPFAM" id="SSF159245">
    <property type="entry name" value="AttH-like"/>
    <property type="match status" value="1"/>
</dbReference>
<name>A0A7C3Z8Q0_9BACT</name>
<dbReference type="EMBL" id="DTMF01000028">
    <property type="protein sequence ID" value="HGF32953.1"/>
    <property type="molecule type" value="Genomic_DNA"/>
</dbReference>
<accession>A0A7C3Z8Q0</accession>
<keyword evidence="1" id="KW-1133">Transmembrane helix</keyword>
<reference evidence="3" key="1">
    <citation type="journal article" date="2020" name="mSystems">
        <title>Genome- and Community-Level Interaction Insights into Carbon Utilization and Element Cycling Functions of Hydrothermarchaeota in Hydrothermal Sediment.</title>
        <authorList>
            <person name="Zhou Z."/>
            <person name="Liu Y."/>
            <person name="Xu W."/>
            <person name="Pan J."/>
            <person name="Luo Z.H."/>
            <person name="Li M."/>
        </authorList>
    </citation>
    <scope>NUCLEOTIDE SEQUENCE [LARGE SCALE GENOMIC DNA]</scope>
    <source>
        <strain evidence="3">SpSt-897</strain>
    </source>
</reference>
<dbReference type="InterPro" id="IPR023374">
    <property type="entry name" value="AttH-like_dom_sf"/>
</dbReference>
<dbReference type="PANTHER" id="PTHR38591">
    <property type="entry name" value="HYDROLASE"/>
    <property type="match status" value="1"/>
</dbReference>
<dbReference type="InterPro" id="IPR010791">
    <property type="entry name" value="AttH_dom"/>
</dbReference>
<sequence>MGQFFTPRASRRAASGFFSTLIPLINRLLFSGKKPPFAVNYSTMNSTIASGFRLAGAFFLASALVVAAASGAGAEDFHQARPGRVFQFPRDHGAHPEFKTEWWYYTGHLKSGERETFGYQLTFFRVALKKPDSQARSAWRADTVYFAHLAVTEPHRGVFAFREKAQRGALGLAGAKEDRLEVWIDDWHLGSRSDEHLLKAQKDGIGLELALTPLKPPVLHGEGGYSRKAAAAEVASHYYSITRLATRGKLILGDRTLEVTGTSWFDREFSTSQLAPDQQGWDWFSLQLSDGTDLMLYLMRLKDGSLDPASAGTLVDREGRAKHLALADFRITATGTWKSPHSGARYPSGWQVSLPDAGYNLLVTPTLADQELRTGGSSSLIYWEGQVTIQGGDCAQQPVTGQGYVELTGYAGSLGGRF</sequence>
<keyword evidence="1" id="KW-0472">Membrane</keyword>
<dbReference type="PANTHER" id="PTHR38591:SF1">
    <property type="entry name" value="BLL1000 PROTEIN"/>
    <property type="match status" value="1"/>
</dbReference>
<keyword evidence="1" id="KW-0812">Transmembrane</keyword>
<comment type="caution">
    <text evidence="3">The sequence shown here is derived from an EMBL/GenBank/DDBJ whole genome shotgun (WGS) entry which is preliminary data.</text>
</comment>
<evidence type="ECO:0000259" key="2">
    <source>
        <dbReference type="Pfam" id="PF07143"/>
    </source>
</evidence>
<dbReference type="Pfam" id="PF17186">
    <property type="entry name" value="Lipocalin_9"/>
    <property type="match status" value="1"/>
</dbReference>
<gene>
    <name evidence="3" type="ORF">ENW96_01000</name>
</gene>
<feature type="transmembrane region" description="Helical" evidence="1">
    <location>
        <begin position="50"/>
        <end position="74"/>
    </location>
</feature>
<feature type="domain" description="AttH" evidence="2">
    <location>
        <begin position="100"/>
        <end position="271"/>
    </location>
</feature>
<evidence type="ECO:0000313" key="3">
    <source>
        <dbReference type="EMBL" id="HGF32953.1"/>
    </source>
</evidence>
<dbReference type="Pfam" id="PF07143">
    <property type="entry name" value="CrtC"/>
    <property type="match status" value="1"/>
</dbReference>
<dbReference type="Gene3D" id="2.40.370.10">
    <property type="entry name" value="AttH-like domain"/>
    <property type="match status" value="2"/>
</dbReference>
<feature type="transmembrane region" description="Helical" evidence="1">
    <location>
        <begin position="12"/>
        <end position="30"/>
    </location>
</feature>
<protein>
    <submittedName>
        <fullName evidence="3">Carotenoid 1,2-hydratase</fullName>
    </submittedName>
</protein>